<organism evidence="3 4">
    <name type="scientific">Acuticoccus sediminis</name>
    <dbReference type="NCBI Taxonomy" id="2184697"/>
    <lineage>
        <taxon>Bacteria</taxon>
        <taxon>Pseudomonadati</taxon>
        <taxon>Pseudomonadota</taxon>
        <taxon>Alphaproteobacteria</taxon>
        <taxon>Hyphomicrobiales</taxon>
        <taxon>Amorphaceae</taxon>
        <taxon>Acuticoccus</taxon>
    </lineage>
</organism>
<sequence>MATGPAFGQADPPAPATVNNPAPADGPLQGRPETAGAQRLAPLSAPPFATEEADLPLDKITVPEGFEVEVYASGIKNARSLRVGEKGTVFVSNWQGNKLWAITDDGGKRTAQVIYEGLDWPNGIAVHDGTLYVAEHTKISKAENIEDQLKDPPPLVSIYEDLGEPRPHGWRFLAVGPDENLYVSNSAPCNICMPEPGFGEIRKVGLDGSGAEPVLRGMRNTVGFDFHPKTGALYFTDNNRDWLSEDLPNGELNRMTEPGKQHFGFPFCHQGDLADPEFGWGYDCADFEPPVAKLGPHVAPLGMRFYTGEMFPERYRGAIFVARHGPWNRTKKIGADILAVFLDENGDVTSMEPFLEGLIEDNEYIGRPVDVEVMADGSLLVSDDWNGAVYRVSYTK</sequence>
<dbReference type="Pfam" id="PF07995">
    <property type="entry name" value="GSDH"/>
    <property type="match status" value="1"/>
</dbReference>
<dbReference type="PANTHER" id="PTHR33546">
    <property type="entry name" value="LARGE, MULTIFUNCTIONAL SECRETED PROTEIN-RELATED"/>
    <property type="match status" value="1"/>
</dbReference>
<proteinExistence type="predicted"/>
<dbReference type="InterPro" id="IPR012938">
    <property type="entry name" value="Glc/Sorbosone_DH"/>
</dbReference>
<evidence type="ECO:0000256" key="1">
    <source>
        <dbReference type="SAM" id="MobiDB-lite"/>
    </source>
</evidence>
<dbReference type="OrthoDB" id="9770043at2"/>
<comment type="caution">
    <text evidence="3">The sequence shown here is derived from an EMBL/GenBank/DDBJ whole genome shotgun (WGS) entry which is preliminary data.</text>
</comment>
<dbReference type="AlphaFoldDB" id="A0A8B2P0J1"/>
<gene>
    <name evidence="3" type="ORF">DLJ53_03850</name>
</gene>
<reference evidence="3 4" key="1">
    <citation type="submission" date="2018-05" db="EMBL/GenBank/DDBJ databases">
        <title>Acuticoccus sediminis sp. nov., isolated from deep-sea sediment of Indian Ocean.</title>
        <authorList>
            <person name="Liu X."/>
            <person name="Lai Q."/>
            <person name="Du Y."/>
            <person name="Sun F."/>
            <person name="Zhang X."/>
            <person name="Wang S."/>
            <person name="Shao Z."/>
        </authorList>
    </citation>
    <scope>NUCLEOTIDE SEQUENCE [LARGE SCALE GENOMIC DNA]</scope>
    <source>
        <strain evidence="3 4">PTG4-2</strain>
    </source>
</reference>
<dbReference type="Gene3D" id="2.120.10.30">
    <property type="entry name" value="TolB, C-terminal domain"/>
    <property type="match status" value="1"/>
</dbReference>
<keyword evidence="4" id="KW-1185">Reference proteome</keyword>
<dbReference type="SUPFAM" id="SSF50952">
    <property type="entry name" value="Soluble quinoprotein glucose dehydrogenase"/>
    <property type="match status" value="1"/>
</dbReference>
<dbReference type="EMBL" id="QHHQ01000001">
    <property type="protein sequence ID" value="RAI04500.1"/>
    <property type="molecule type" value="Genomic_DNA"/>
</dbReference>
<dbReference type="PANTHER" id="PTHR33546:SF1">
    <property type="entry name" value="LARGE, MULTIFUNCTIONAL SECRETED PROTEIN"/>
    <property type="match status" value="1"/>
</dbReference>
<protein>
    <submittedName>
        <fullName evidence="3">Sorbosone dehydrogenase</fullName>
    </submittedName>
</protein>
<dbReference type="Proteomes" id="UP000249590">
    <property type="component" value="Unassembled WGS sequence"/>
</dbReference>
<dbReference type="InterPro" id="IPR011041">
    <property type="entry name" value="Quinoprot_gluc/sorb_DH_b-prop"/>
</dbReference>
<evidence type="ECO:0000313" key="4">
    <source>
        <dbReference type="Proteomes" id="UP000249590"/>
    </source>
</evidence>
<name>A0A8B2P0J1_9HYPH</name>
<feature type="compositionally biased region" description="Low complexity" evidence="1">
    <location>
        <begin position="16"/>
        <end position="25"/>
    </location>
</feature>
<evidence type="ECO:0000313" key="3">
    <source>
        <dbReference type="EMBL" id="RAI04500.1"/>
    </source>
</evidence>
<feature type="domain" description="Glucose/Sorbosone dehydrogenase" evidence="2">
    <location>
        <begin position="217"/>
        <end position="390"/>
    </location>
</feature>
<evidence type="ECO:0000259" key="2">
    <source>
        <dbReference type="Pfam" id="PF07995"/>
    </source>
</evidence>
<accession>A0A8B2P0J1</accession>
<feature type="region of interest" description="Disordered" evidence="1">
    <location>
        <begin position="1"/>
        <end position="34"/>
    </location>
</feature>
<dbReference type="InterPro" id="IPR011042">
    <property type="entry name" value="6-blade_b-propeller_TolB-like"/>
</dbReference>